<dbReference type="RefSeq" id="WP_183621033.1">
    <property type="nucleotide sequence ID" value="NZ_CAJHAH010000006.1"/>
</dbReference>
<feature type="signal peptide" evidence="1">
    <location>
        <begin position="1"/>
        <end position="21"/>
    </location>
</feature>
<gene>
    <name evidence="2" type="ORF">FHS24_002081</name>
</gene>
<keyword evidence="1" id="KW-0732">Signal</keyword>
<accession>A0A839TJ80</accession>
<keyword evidence="3" id="KW-1185">Reference proteome</keyword>
<dbReference type="EMBL" id="JACHXL010000005">
    <property type="protein sequence ID" value="MBB3107553.1"/>
    <property type="molecule type" value="Genomic_DNA"/>
</dbReference>
<sequence length="166" mass="18950">MKKLAIVLSMVFLGHTAIANAATDWTPYLKPMMSGCDFPNPTDKLPARYETSIASKKFRVDKTNEIDGYGEQITTYTLKNATAFGQPLLKLEYLVGYEWGHLKLYFKDTKFTALRMQFKLPEVDNYPDDPLQVMKNNASGYEVEEMGYTNLIFDRKEKSITCFSGL</sequence>
<evidence type="ECO:0000256" key="1">
    <source>
        <dbReference type="SAM" id="SignalP"/>
    </source>
</evidence>
<name>A0A839TJ80_9GAMM</name>
<comment type="caution">
    <text evidence="2">The sequence shown here is derived from an EMBL/GenBank/DDBJ whole genome shotgun (WGS) entry which is preliminary data.</text>
</comment>
<protein>
    <submittedName>
        <fullName evidence="2">Uncharacterized protein</fullName>
    </submittedName>
</protein>
<evidence type="ECO:0000313" key="2">
    <source>
        <dbReference type="EMBL" id="MBB3107553.1"/>
    </source>
</evidence>
<feature type="chain" id="PRO_5032285860" evidence="1">
    <location>
        <begin position="22"/>
        <end position="166"/>
    </location>
</feature>
<reference evidence="2 3" key="1">
    <citation type="submission" date="2020-08" db="EMBL/GenBank/DDBJ databases">
        <title>Genomic Encyclopedia of Type Strains, Phase III (KMG-III): the genomes of soil and plant-associated and newly described type strains.</title>
        <authorList>
            <person name="Whitman W."/>
        </authorList>
    </citation>
    <scope>NUCLEOTIDE SEQUENCE [LARGE SCALE GENOMIC DNA]</scope>
    <source>
        <strain evidence="2 3">CECT 5885</strain>
    </source>
</reference>
<dbReference type="Proteomes" id="UP000588111">
    <property type="component" value="Unassembled WGS sequence"/>
</dbReference>
<organism evidence="2 3">
    <name type="scientific">Psychrobacter luti</name>
    <dbReference type="NCBI Taxonomy" id="198481"/>
    <lineage>
        <taxon>Bacteria</taxon>
        <taxon>Pseudomonadati</taxon>
        <taxon>Pseudomonadota</taxon>
        <taxon>Gammaproteobacteria</taxon>
        <taxon>Moraxellales</taxon>
        <taxon>Moraxellaceae</taxon>
        <taxon>Psychrobacter</taxon>
    </lineage>
</organism>
<dbReference type="AlphaFoldDB" id="A0A839TJ80"/>
<evidence type="ECO:0000313" key="3">
    <source>
        <dbReference type="Proteomes" id="UP000588111"/>
    </source>
</evidence>
<proteinExistence type="predicted"/>